<dbReference type="EMBL" id="JACXVP010000003">
    <property type="protein sequence ID" value="KAG5615183.1"/>
    <property type="molecule type" value="Genomic_DNA"/>
</dbReference>
<proteinExistence type="predicted"/>
<comment type="caution">
    <text evidence="1">The sequence shown here is derived from an EMBL/GenBank/DDBJ whole genome shotgun (WGS) entry which is preliminary data.</text>
</comment>
<name>A0A9J5ZT60_SOLCO</name>
<keyword evidence="2" id="KW-1185">Reference proteome</keyword>
<evidence type="ECO:0000313" key="2">
    <source>
        <dbReference type="Proteomes" id="UP000824120"/>
    </source>
</evidence>
<sequence length="82" mass="9448">MANFGQNGECLSTPVAWLLWVYIKLNKCMFGELGRACRSTQRLTKLPLDCLLFHAFVERNFVTFGEKPEFAECTRQLTKCLL</sequence>
<gene>
    <name evidence="1" type="ORF">H5410_015007</name>
</gene>
<evidence type="ECO:0000313" key="1">
    <source>
        <dbReference type="EMBL" id="KAG5615183.1"/>
    </source>
</evidence>
<reference evidence="1 2" key="1">
    <citation type="submission" date="2020-09" db="EMBL/GenBank/DDBJ databases">
        <title>De no assembly of potato wild relative species, Solanum commersonii.</title>
        <authorList>
            <person name="Cho K."/>
        </authorList>
    </citation>
    <scope>NUCLEOTIDE SEQUENCE [LARGE SCALE GENOMIC DNA]</scope>
    <source>
        <strain evidence="1">LZ3.2</strain>
        <tissue evidence="1">Leaf</tissue>
    </source>
</reference>
<organism evidence="1 2">
    <name type="scientific">Solanum commersonii</name>
    <name type="common">Commerson's wild potato</name>
    <name type="synonym">Commerson's nightshade</name>
    <dbReference type="NCBI Taxonomy" id="4109"/>
    <lineage>
        <taxon>Eukaryota</taxon>
        <taxon>Viridiplantae</taxon>
        <taxon>Streptophyta</taxon>
        <taxon>Embryophyta</taxon>
        <taxon>Tracheophyta</taxon>
        <taxon>Spermatophyta</taxon>
        <taxon>Magnoliopsida</taxon>
        <taxon>eudicotyledons</taxon>
        <taxon>Gunneridae</taxon>
        <taxon>Pentapetalae</taxon>
        <taxon>asterids</taxon>
        <taxon>lamiids</taxon>
        <taxon>Solanales</taxon>
        <taxon>Solanaceae</taxon>
        <taxon>Solanoideae</taxon>
        <taxon>Solaneae</taxon>
        <taxon>Solanum</taxon>
    </lineage>
</organism>
<protein>
    <submittedName>
        <fullName evidence="1">Uncharacterized protein</fullName>
    </submittedName>
</protein>
<dbReference type="Proteomes" id="UP000824120">
    <property type="component" value="Chromosome 3"/>
</dbReference>
<dbReference type="AlphaFoldDB" id="A0A9J5ZT60"/>
<accession>A0A9J5ZT60</accession>